<dbReference type="InterPro" id="IPR002168">
    <property type="entry name" value="Lipase_GDXG_HIS_AS"/>
</dbReference>
<evidence type="ECO:0000256" key="2">
    <source>
        <dbReference type="ARBA" id="ARBA00022801"/>
    </source>
</evidence>
<dbReference type="PROSITE" id="PS01173">
    <property type="entry name" value="LIPASE_GDXG_HIS"/>
    <property type="match status" value="1"/>
</dbReference>
<dbReference type="InterPro" id="IPR013094">
    <property type="entry name" value="AB_hydrolase_3"/>
</dbReference>
<evidence type="ECO:0000313" key="5">
    <source>
        <dbReference type="Proteomes" id="UP000576821"/>
    </source>
</evidence>
<proteinExistence type="inferred from homology"/>
<dbReference type="RefSeq" id="WP_167305035.1">
    <property type="nucleotide sequence ID" value="NZ_JAASQR010000004.1"/>
</dbReference>
<dbReference type="AlphaFoldDB" id="A0A846M9Q7"/>
<dbReference type="InterPro" id="IPR050300">
    <property type="entry name" value="GDXG_lipolytic_enzyme"/>
</dbReference>
<protein>
    <submittedName>
        <fullName evidence="4">Triacylglycerol lipase</fullName>
        <ecNumber evidence="4">3.1.1.3</ecNumber>
    </submittedName>
</protein>
<dbReference type="PANTHER" id="PTHR48081:SF8">
    <property type="entry name" value="ALPHA_BETA HYDROLASE FOLD-3 DOMAIN-CONTAINING PROTEIN-RELATED"/>
    <property type="match status" value="1"/>
</dbReference>
<keyword evidence="2 4" id="KW-0378">Hydrolase</keyword>
<keyword evidence="5" id="KW-1185">Reference proteome</keyword>
<comment type="similarity">
    <text evidence="1">Belongs to the 'GDXG' lipolytic enzyme family.</text>
</comment>
<feature type="domain" description="Alpha/beta hydrolase fold-3" evidence="3">
    <location>
        <begin position="79"/>
        <end position="286"/>
    </location>
</feature>
<dbReference type="Pfam" id="PF07859">
    <property type="entry name" value="Abhydrolase_3"/>
    <property type="match status" value="1"/>
</dbReference>
<name>A0A846M9Q7_9SPHN</name>
<evidence type="ECO:0000259" key="3">
    <source>
        <dbReference type="Pfam" id="PF07859"/>
    </source>
</evidence>
<gene>
    <name evidence="4" type="ORF">FHS54_003163</name>
</gene>
<dbReference type="Gene3D" id="3.40.50.1820">
    <property type="entry name" value="alpha/beta hydrolase"/>
    <property type="match status" value="1"/>
</dbReference>
<comment type="caution">
    <text evidence="4">The sequence shown here is derived from an EMBL/GenBank/DDBJ whole genome shotgun (WGS) entry which is preliminary data.</text>
</comment>
<dbReference type="GO" id="GO:0004806">
    <property type="term" value="F:triacylglycerol lipase activity"/>
    <property type="evidence" value="ECO:0007669"/>
    <property type="project" value="UniProtKB-EC"/>
</dbReference>
<dbReference type="EC" id="3.1.1.3" evidence="4"/>
<accession>A0A846M9Q7</accession>
<dbReference type="Proteomes" id="UP000576821">
    <property type="component" value="Unassembled WGS sequence"/>
</dbReference>
<dbReference type="PANTHER" id="PTHR48081">
    <property type="entry name" value="AB HYDROLASE SUPERFAMILY PROTEIN C4A8.06C"/>
    <property type="match status" value="1"/>
</dbReference>
<dbReference type="EMBL" id="JAASQR010000004">
    <property type="protein sequence ID" value="NIJ18163.1"/>
    <property type="molecule type" value="Genomic_DNA"/>
</dbReference>
<sequence length="313" mass="33179">MRDLVDPALLPGLELMPALDLEEAYLPAIREGMEQASGAMPEPVGTGVQWRDEQVPTPDGHAVPVRIYTPAGSGPWPAILQIHGGGYIVGSVTTGHGMMMTLAASVEAVIISVDYRLAPETPAPGSVQDCYAALLWLVDQSAQLGIDPSRIAVAGQSAGGGLAAALTLLARDRGGPAIVHQNLTYPMLDDRTCVTPQPDHLGAFVWTPQANSFGWRCLLGQEPGGTNVPPYAVPARAADLSGLPPAFITVGALDLFLAEDLDYARRLIEAKVPTELHVYPGAYHGFDVMPDAPVSQRMKNDMTIALRRALHGD</sequence>
<reference evidence="4 5" key="1">
    <citation type="submission" date="2020-03" db="EMBL/GenBank/DDBJ databases">
        <title>Genomic Encyclopedia of Type Strains, Phase IV (KMG-IV): sequencing the most valuable type-strain genomes for metagenomic binning, comparative biology and taxonomic classification.</title>
        <authorList>
            <person name="Goeker M."/>
        </authorList>
    </citation>
    <scope>NUCLEOTIDE SEQUENCE [LARGE SCALE GENOMIC DNA]</scope>
    <source>
        <strain evidence="4 5">DSM 21299</strain>
    </source>
</reference>
<evidence type="ECO:0000256" key="1">
    <source>
        <dbReference type="ARBA" id="ARBA00010515"/>
    </source>
</evidence>
<dbReference type="InterPro" id="IPR029058">
    <property type="entry name" value="AB_hydrolase_fold"/>
</dbReference>
<evidence type="ECO:0000313" key="4">
    <source>
        <dbReference type="EMBL" id="NIJ18163.1"/>
    </source>
</evidence>
<dbReference type="SUPFAM" id="SSF53474">
    <property type="entry name" value="alpha/beta-Hydrolases"/>
    <property type="match status" value="1"/>
</dbReference>
<organism evidence="4 5">
    <name type="scientific">Sphingobium vermicomposti</name>
    <dbReference type="NCBI Taxonomy" id="529005"/>
    <lineage>
        <taxon>Bacteria</taxon>
        <taxon>Pseudomonadati</taxon>
        <taxon>Pseudomonadota</taxon>
        <taxon>Alphaproteobacteria</taxon>
        <taxon>Sphingomonadales</taxon>
        <taxon>Sphingomonadaceae</taxon>
        <taxon>Sphingobium</taxon>
    </lineage>
</organism>